<evidence type="ECO:0000313" key="2">
    <source>
        <dbReference type="Proteomes" id="UP000623467"/>
    </source>
</evidence>
<name>A0A8H6XE15_9AGAR</name>
<sequence>MKPSIISRKHLPLRRLLRCSSLDCAASEGSPLLIELVSGWGSEGGERAVASAGTVVSWLEATLALLGGDVGVAGDGAAGCFHDRARDSYLLMTDTDSAPTFTIISACRAPTAGFLSCPLAIQLYALLTLKVGSMKGWQRPREPPPTLLQLLFTMKLVPLGALLSNVHRTMLG</sequence>
<protein>
    <submittedName>
        <fullName evidence="1">Uncharacterized protein</fullName>
    </submittedName>
</protein>
<keyword evidence="2" id="KW-1185">Reference proteome</keyword>
<reference evidence="1" key="1">
    <citation type="submission" date="2020-05" db="EMBL/GenBank/DDBJ databases">
        <title>Mycena genomes resolve the evolution of fungal bioluminescence.</title>
        <authorList>
            <person name="Tsai I.J."/>
        </authorList>
    </citation>
    <scope>NUCLEOTIDE SEQUENCE</scope>
    <source>
        <strain evidence="1">160909Yilan</strain>
    </source>
</reference>
<gene>
    <name evidence="1" type="ORF">MSAN_02205400</name>
</gene>
<dbReference type="AlphaFoldDB" id="A0A8H6XE15"/>
<dbReference type="Proteomes" id="UP000623467">
    <property type="component" value="Unassembled WGS sequence"/>
</dbReference>
<comment type="caution">
    <text evidence="1">The sequence shown here is derived from an EMBL/GenBank/DDBJ whole genome shotgun (WGS) entry which is preliminary data.</text>
</comment>
<accession>A0A8H6XE15</accession>
<organism evidence="1 2">
    <name type="scientific">Mycena sanguinolenta</name>
    <dbReference type="NCBI Taxonomy" id="230812"/>
    <lineage>
        <taxon>Eukaryota</taxon>
        <taxon>Fungi</taxon>
        <taxon>Dikarya</taxon>
        <taxon>Basidiomycota</taxon>
        <taxon>Agaricomycotina</taxon>
        <taxon>Agaricomycetes</taxon>
        <taxon>Agaricomycetidae</taxon>
        <taxon>Agaricales</taxon>
        <taxon>Marasmiineae</taxon>
        <taxon>Mycenaceae</taxon>
        <taxon>Mycena</taxon>
    </lineage>
</organism>
<proteinExistence type="predicted"/>
<dbReference type="EMBL" id="JACAZH010000032">
    <property type="protein sequence ID" value="KAF7338827.1"/>
    <property type="molecule type" value="Genomic_DNA"/>
</dbReference>
<evidence type="ECO:0000313" key="1">
    <source>
        <dbReference type="EMBL" id="KAF7338827.1"/>
    </source>
</evidence>